<sequence>MSAASPGTCAGWVPGPEGLCGGSVQAVPAALPIWSGWAVGRPAGYAAHGGVLPGLGTGSGILRGHRVAREGKIETMAVEVNLLRVDLRKVSDKVKAGEGSIVELQTKVGVLRKQVVQANAAVGRLEVRLEDAEGRSRRNNVRLLGFLERAEGSAAETFEENWIRDVLQPTGLSRVFVVQRAY</sequence>
<dbReference type="Proteomes" id="UP001066276">
    <property type="component" value="Chromosome 1_1"/>
</dbReference>
<reference evidence="1" key="1">
    <citation type="journal article" date="2022" name="bioRxiv">
        <title>Sequencing and chromosome-scale assembly of the giantPleurodeles waltlgenome.</title>
        <authorList>
            <person name="Brown T."/>
            <person name="Elewa A."/>
            <person name="Iarovenko S."/>
            <person name="Subramanian E."/>
            <person name="Araus A.J."/>
            <person name="Petzold A."/>
            <person name="Susuki M."/>
            <person name="Suzuki K.-i.T."/>
            <person name="Hayashi T."/>
            <person name="Toyoda A."/>
            <person name="Oliveira C."/>
            <person name="Osipova E."/>
            <person name="Leigh N.D."/>
            <person name="Simon A."/>
            <person name="Yun M.H."/>
        </authorList>
    </citation>
    <scope>NUCLEOTIDE SEQUENCE</scope>
    <source>
        <strain evidence="1">20211129_DDA</strain>
        <tissue evidence="1">Liver</tissue>
    </source>
</reference>
<gene>
    <name evidence="1" type="ORF">NDU88_004530</name>
</gene>
<evidence type="ECO:0000313" key="1">
    <source>
        <dbReference type="EMBL" id="KAJ1216932.1"/>
    </source>
</evidence>
<dbReference type="AlphaFoldDB" id="A0AAV7WW63"/>
<dbReference type="EMBL" id="JANPWB010000001">
    <property type="protein sequence ID" value="KAJ1216932.1"/>
    <property type="molecule type" value="Genomic_DNA"/>
</dbReference>
<comment type="caution">
    <text evidence="1">The sequence shown here is derived from an EMBL/GenBank/DDBJ whole genome shotgun (WGS) entry which is preliminary data.</text>
</comment>
<protein>
    <submittedName>
        <fullName evidence="1">Uncharacterized protein</fullName>
    </submittedName>
</protein>
<accession>A0AAV7WW63</accession>
<evidence type="ECO:0000313" key="2">
    <source>
        <dbReference type="Proteomes" id="UP001066276"/>
    </source>
</evidence>
<keyword evidence="2" id="KW-1185">Reference proteome</keyword>
<proteinExistence type="predicted"/>
<name>A0AAV7WW63_PLEWA</name>
<organism evidence="1 2">
    <name type="scientific">Pleurodeles waltl</name>
    <name type="common">Iberian ribbed newt</name>
    <dbReference type="NCBI Taxonomy" id="8319"/>
    <lineage>
        <taxon>Eukaryota</taxon>
        <taxon>Metazoa</taxon>
        <taxon>Chordata</taxon>
        <taxon>Craniata</taxon>
        <taxon>Vertebrata</taxon>
        <taxon>Euteleostomi</taxon>
        <taxon>Amphibia</taxon>
        <taxon>Batrachia</taxon>
        <taxon>Caudata</taxon>
        <taxon>Salamandroidea</taxon>
        <taxon>Salamandridae</taxon>
        <taxon>Pleurodelinae</taxon>
        <taxon>Pleurodeles</taxon>
    </lineage>
</organism>